<protein>
    <submittedName>
        <fullName evidence="1">Delta-1-pyrroline-5-carboxylate dehydrogenase</fullName>
        <ecNumber evidence="1">1.2.1.88</ecNumber>
    </submittedName>
</protein>
<evidence type="ECO:0000313" key="1">
    <source>
        <dbReference type="EMBL" id="AAZ68418.1"/>
    </source>
</evidence>
<dbReference type="EMBL" id="CP000107">
    <property type="protein sequence ID" value="AAZ68418.1"/>
    <property type="molecule type" value="Genomic_DNA"/>
</dbReference>
<accession>A0ACA6AVZ0</accession>
<sequence>MGDIGMISALQAPNEIRKRMQMLYRTEENSYARYLTEKTEVSQDSKIRIYSVAKQIIEKIRVDRNLGIIDAFMQEYGLSNEEGIALMCLAESLLRIPDDCTINDLIKDKIGNSMWSNHIGSSSSMFVNAATWGLFIGGIVLKESNDSAKWFGTINNLLKTMGEPIIRKAIQQAMCTLGKHFIKGRDITEALNNRKEGELYSFDILGEAAKTRKDAERYFSEYMQAVDSIGKSKGSDDTGRLVDYDEISVKISALHSRYEFSQIDDVLDEIVDKLLQICRLAKEYNIRVCIDAEEASRLEISLMILEKLRFESSLNGWEGLGLAVQAYQKRAFSVLDFVEDISVRSCHKMMVRLVKGAYWDYEIKNSQELGLSSYPVFTRKVYTDVSYLACANKILSKPNTFYPCFATHNAYTLAAILEMANKDHPGFEFQRLHGMGASLYEYVTQELAANIKCRVYAPVGGYQDLLPYLIRRLLENGANSSFINQLNDSNISLEQLIQDPLEKAKELEYLPHPNIPLPKDIFGPERLNSSGIDITDSVTLANFNDEMKNYQNCKFKASSIVNGEEFDGDFIEILSPSNSEDLVGEVLFASSTQALSALDIAYSAFKDWSNVPVSTRASILEKAANLIEENKAKLIMLLIREGGKVISDAIAEIREAVDFLRYYAVLGRQELEGSNRLPGPVGEDNYLYFRSRGVFVCISPWNFPLAIFIGPIAAALVTGNTVIAKPAEQTSIIAYEAVKLLYDAGIPKGVLHLLLGDGKELGEVLLKNEKIGGVAFTGSTETARIINQSIAEKEGGIIPFIAETGGLNTMITDTSALVEQVTNDVITSAFKSAGQRCSALRVLFVQEEVADKQIEMICGAMEDLVIGDPMLLKTDIGPVIDKASQEMLIAHADRMSQEGKLLCQVKLGEECQKGYFFAPCAYEIQNISQLQREVFGPILHIIRYKKGDLHKILSEINDTGYGLTFAVQSRVQSNIDNIIDNINVGNVYVNRNQVGAVVGVQPFGGQGLSGTGPKAGGPYYLHRFLTEKVVSINTTALGGNTSLMCLTDQ</sequence>
<evidence type="ECO:0000313" key="2">
    <source>
        <dbReference type="Proteomes" id="UP000000435"/>
    </source>
</evidence>
<dbReference type="Proteomes" id="UP000000435">
    <property type="component" value="Chromosome"/>
</dbReference>
<proteinExistence type="predicted"/>
<reference evidence="2" key="1">
    <citation type="journal article" date="2006" name="J. Bacteriol.">
        <title>The genome of the obligately intracellular bacterium Ehrlichia canis reveals themes of complex membrane structure and immune evasion strategies.</title>
        <authorList>
            <person name="Mavromatis K."/>
            <person name="Doyle C.K."/>
            <person name="Lykidis A."/>
            <person name="Ivanova N."/>
            <person name="Francino M.P."/>
            <person name="Chain P."/>
            <person name="Shin M."/>
            <person name="Malfatti S."/>
            <person name="Larimer F."/>
            <person name="Copeland A."/>
            <person name="Detter J.C."/>
            <person name="Land M."/>
            <person name="Richardson P.M."/>
            <person name="Yu X.J."/>
            <person name="Walker D.H."/>
            <person name="McBride J.W."/>
            <person name="Kyrpides N.C."/>
        </authorList>
    </citation>
    <scope>NUCLEOTIDE SEQUENCE [LARGE SCALE GENOMIC DNA]</scope>
    <source>
        <strain evidence="2">Jake</strain>
    </source>
</reference>
<name>A0ACA6AVZ0_EHRCJ</name>
<dbReference type="EC" id="1.2.1.88" evidence="1"/>
<keyword evidence="1" id="KW-0560">Oxidoreductase</keyword>
<gene>
    <name evidence="1" type="ordered locus">Ecaj_0375</name>
</gene>
<keyword evidence="2" id="KW-1185">Reference proteome</keyword>
<organism evidence="1 2">
    <name type="scientific">Ehrlichia canis (strain Jake)</name>
    <dbReference type="NCBI Taxonomy" id="269484"/>
    <lineage>
        <taxon>Bacteria</taxon>
        <taxon>Pseudomonadati</taxon>
        <taxon>Pseudomonadota</taxon>
        <taxon>Alphaproteobacteria</taxon>
        <taxon>Rickettsiales</taxon>
        <taxon>Anaplasmataceae</taxon>
        <taxon>Ehrlichia</taxon>
    </lineage>
</organism>